<dbReference type="OrthoDB" id="338531at2759"/>
<keyword evidence="6" id="KW-1185">Reference proteome</keyword>
<dbReference type="CDD" id="cd22009">
    <property type="entry name" value="HMG-box_AtHMGB9-like"/>
    <property type="match status" value="1"/>
</dbReference>
<dbReference type="InterPro" id="IPR001606">
    <property type="entry name" value="ARID_dom"/>
</dbReference>
<dbReference type="Pfam" id="PF01388">
    <property type="entry name" value="ARID"/>
    <property type="match status" value="1"/>
</dbReference>
<feature type="region of interest" description="Disordered" evidence="2">
    <location>
        <begin position="182"/>
        <end position="219"/>
    </location>
</feature>
<dbReference type="Gramene" id="OE9A029856T1">
    <property type="protein sequence ID" value="OE9A029856C1"/>
    <property type="gene ID" value="OE9A029856"/>
</dbReference>
<dbReference type="InterPro" id="IPR036431">
    <property type="entry name" value="ARID_dom_sf"/>
</dbReference>
<proteinExistence type="predicted"/>
<feature type="compositionally biased region" description="Basic residues" evidence="2">
    <location>
        <begin position="194"/>
        <end position="205"/>
    </location>
</feature>
<dbReference type="InterPro" id="IPR009071">
    <property type="entry name" value="HMG_box_dom"/>
</dbReference>
<comment type="caution">
    <text evidence="5">The sequence shown here is derived from an EMBL/GenBank/DDBJ whole genome shotgun (WGS) entry which is preliminary data.</text>
</comment>
<organism evidence="5 6">
    <name type="scientific">Olea europaea subsp. europaea</name>
    <dbReference type="NCBI Taxonomy" id="158383"/>
    <lineage>
        <taxon>Eukaryota</taxon>
        <taxon>Viridiplantae</taxon>
        <taxon>Streptophyta</taxon>
        <taxon>Embryophyta</taxon>
        <taxon>Tracheophyta</taxon>
        <taxon>Spermatophyta</taxon>
        <taxon>Magnoliopsida</taxon>
        <taxon>eudicotyledons</taxon>
        <taxon>Gunneridae</taxon>
        <taxon>Pentapetalae</taxon>
        <taxon>asterids</taxon>
        <taxon>lamiids</taxon>
        <taxon>Lamiales</taxon>
        <taxon>Oleaceae</taxon>
        <taxon>Oleeae</taxon>
        <taxon>Olea</taxon>
    </lineage>
</organism>
<evidence type="ECO:0000259" key="3">
    <source>
        <dbReference type="PROSITE" id="PS50118"/>
    </source>
</evidence>
<dbReference type="GO" id="GO:0005634">
    <property type="term" value="C:nucleus"/>
    <property type="evidence" value="ECO:0007669"/>
    <property type="project" value="UniProtKB-UniRule"/>
</dbReference>
<dbReference type="PROSITE" id="PS51011">
    <property type="entry name" value="ARID"/>
    <property type="match status" value="1"/>
</dbReference>
<dbReference type="GO" id="GO:0003677">
    <property type="term" value="F:DNA binding"/>
    <property type="evidence" value="ECO:0007669"/>
    <property type="project" value="UniProtKB-UniRule"/>
</dbReference>
<dbReference type="GO" id="GO:0010197">
    <property type="term" value="P:polar nucleus fusion"/>
    <property type="evidence" value="ECO:0007669"/>
    <property type="project" value="EnsemblPlants"/>
</dbReference>
<name>A0A8S0SMV3_OLEEU</name>
<dbReference type="SMART" id="SM00398">
    <property type="entry name" value="HMG"/>
    <property type="match status" value="1"/>
</dbReference>
<sequence length="285" mass="32940">MSSEAIVPVGNGVKGYPFSVPLATHEDVVKDPTLFSSTLRTFHSAMGTKFMIPVIGGKDLNLHVLYVEVTKRGGYDQVVTDKKWREISVFFDFSPTTTSASYALRKHYFTLLFGYEQAYFFRHHRPVVDPTGHSSFQAIGTIEGKFDCGYLISVKHGEEILSGVLYHPGSSSISMQHCNTVTPHTTQVHDEHGKGRRRRRRRRRRGGDPSRPKPNRSGYNFFFAEKHSILKSLHPNREREFTKMIAESWNKLTSEERIVYQNHGLKDRERYHKEMVEYKERMKIE</sequence>
<dbReference type="SMART" id="SM00501">
    <property type="entry name" value="BRIGHT"/>
    <property type="match status" value="1"/>
</dbReference>
<keyword evidence="1" id="KW-0238">DNA-binding</keyword>
<dbReference type="SMART" id="SM01014">
    <property type="entry name" value="ARID"/>
    <property type="match status" value="1"/>
</dbReference>
<dbReference type="Pfam" id="PF00505">
    <property type="entry name" value="HMG_box"/>
    <property type="match status" value="1"/>
</dbReference>
<keyword evidence="1" id="KW-0539">Nucleus</keyword>
<dbReference type="PANTHER" id="PTHR46691:SF1">
    <property type="entry name" value="AT-RICH INTERACTIVE DOMAIN-CONTAINING PROTEIN 2"/>
    <property type="match status" value="1"/>
</dbReference>
<accession>A0A8S0SMV3</accession>
<dbReference type="InterPro" id="IPR036910">
    <property type="entry name" value="HMG_box_dom_sf"/>
</dbReference>
<gene>
    <name evidence="5" type="ORF">OLEA9_A029856</name>
</gene>
<feature type="DNA-binding region" description="HMG box" evidence="1">
    <location>
        <begin position="212"/>
        <end position="279"/>
    </location>
</feature>
<dbReference type="SUPFAM" id="SSF46774">
    <property type="entry name" value="ARID-like"/>
    <property type="match status" value="1"/>
</dbReference>
<dbReference type="InterPro" id="IPR045303">
    <property type="entry name" value="ARID_HMGB9-like"/>
</dbReference>
<evidence type="ECO:0000313" key="5">
    <source>
        <dbReference type="EMBL" id="CAA2993064.1"/>
    </source>
</evidence>
<evidence type="ECO:0000256" key="2">
    <source>
        <dbReference type="SAM" id="MobiDB-lite"/>
    </source>
</evidence>
<dbReference type="PROSITE" id="PS50118">
    <property type="entry name" value="HMG_BOX_2"/>
    <property type="match status" value="1"/>
</dbReference>
<evidence type="ECO:0000313" key="6">
    <source>
        <dbReference type="Proteomes" id="UP000594638"/>
    </source>
</evidence>
<dbReference type="CDD" id="cd16872">
    <property type="entry name" value="ARID_HMGB9-like"/>
    <property type="match status" value="1"/>
</dbReference>
<evidence type="ECO:0000259" key="4">
    <source>
        <dbReference type="PROSITE" id="PS51011"/>
    </source>
</evidence>
<dbReference type="Proteomes" id="UP000594638">
    <property type="component" value="Unassembled WGS sequence"/>
</dbReference>
<protein>
    <submittedName>
        <fullName evidence="5">High mobility group B 9</fullName>
    </submittedName>
</protein>
<dbReference type="Gene3D" id="1.10.30.10">
    <property type="entry name" value="High mobility group box domain"/>
    <property type="match status" value="1"/>
</dbReference>
<feature type="domain" description="HMG box" evidence="3">
    <location>
        <begin position="212"/>
        <end position="279"/>
    </location>
</feature>
<evidence type="ECO:0000256" key="1">
    <source>
        <dbReference type="PROSITE-ProRule" id="PRU00267"/>
    </source>
</evidence>
<reference evidence="5 6" key="1">
    <citation type="submission" date="2019-12" db="EMBL/GenBank/DDBJ databases">
        <authorList>
            <person name="Alioto T."/>
            <person name="Alioto T."/>
            <person name="Gomez Garrido J."/>
        </authorList>
    </citation>
    <scope>NUCLEOTIDE SEQUENCE [LARGE SCALE GENOMIC DNA]</scope>
</reference>
<dbReference type="AlphaFoldDB" id="A0A8S0SMV3"/>
<dbReference type="PANTHER" id="PTHR46691">
    <property type="entry name" value="HIGH MOBILITY GROUP B PROTEIN 9"/>
    <property type="match status" value="1"/>
</dbReference>
<dbReference type="EMBL" id="CACTIH010005444">
    <property type="protein sequence ID" value="CAA2993064.1"/>
    <property type="molecule type" value="Genomic_DNA"/>
</dbReference>
<dbReference type="SUPFAM" id="SSF47095">
    <property type="entry name" value="HMG-box"/>
    <property type="match status" value="1"/>
</dbReference>
<feature type="domain" description="ARID" evidence="4">
    <location>
        <begin position="29"/>
        <end position="120"/>
    </location>
</feature>
<dbReference type="Gene3D" id="1.10.150.60">
    <property type="entry name" value="ARID DNA-binding domain"/>
    <property type="match status" value="1"/>
</dbReference>